<evidence type="ECO:0000313" key="3">
    <source>
        <dbReference type="Proteomes" id="UP000039865"/>
    </source>
</evidence>
<feature type="compositionally biased region" description="Polar residues" evidence="1">
    <location>
        <begin position="389"/>
        <end position="398"/>
    </location>
</feature>
<accession>A0A078BAJ0</accession>
<sequence length="632" mass="74041">MFATHNTFNKTISSDLIGNNSGNRPLMTSKFQNNKNSSPIKMNMSGYGLDNSPDRQTSQSFFSKNDIAHSHNIKIRPRILRSINNRTQEPITNSNLAPISQDSLTPQQAKQEEVKAYHDTRLKFKNYLQSFSVQNAQKLQSSSINRIKGEFLKNQLNQMKKHEQTKFLKGILKKQTRLAKDLKHVKMDNYSLGSDTEISITSSESQYSSDRDKVPSELEFDQMPFHYQYNINDSDFLKEKKFQLRLRDLYKMLSKNQVVVLPDPQIRSRDAQPMFQIFTADFRERKKYQKFKNAYMAGDVKKETSEFMADIIKPQITKIMQQNKNMGQSDSIKFEKIRLKSLIKKQKELQLRKKEEDKEKLDKIKVDPIKVKQEYTQNFLKMRREMKQQKLNQSQLSAGKQAEKSKDAEIKNKLEQSGGSSERKKQKYSKIDTVDSTTILEKQDPFVDGKRNSKAQNMDQFFSQYTRRSTVVYQPSLMLQAFMIHDGQEDNDRFLKVKQEWIDMKRKLENKISTNNKKYESIEQILSLTKDRDQASPIYRSSLIKQKFAKIQEKKESRASQIRNLLIKHSTIGGGIRNKSQVIHKMNTYQAFNMNVNSQERRATLSDVFFEKKDRDKKSVKNKKSARKNIYN</sequence>
<protein>
    <submittedName>
        <fullName evidence="2">Uncharacterized protein</fullName>
    </submittedName>
</protein>
<evidence type="ECO:0000256" key="1">
    <source>
        <dbReference type="SAM" id="MobiDB-lite"/>
    </source>
</evidence>
<proteinExistence type="predicted"/>
<dbReference type="EMBL" id="CCKQ01018611">
    <property type="protein sequence ID" value="CDW90583.1"/>
    <property type="molecule type" value="Genomic_DNA"/>
</dbReference>
<name>A0A078BAJ0_STYLE</name>
<organism evidence="2 3">
    <name type="scientific">Stylonychia lemnae</name>
    <name type="common">Ciliate</name>
    <dbReference type="NCBI Taxonomy" id="5949"/>
    <lineage>
        <taxon>Eukaryota</taxon>
        <taxon>Sar</taxon>
        <taxon>Alveolata</taxon>
        <taxon>Ciliophora</taxon>
        <taxon>Intramacronucleata</taxon>
        <taxon>Spirotrichea</taxon>
        <taxon>Stichotrichia</taxon>
        <taxon>Sporadotrichida</taxon>
        <taxon>Oxytrichidae</taxon>
        <taxon>Stylonychinae</taxon>
        <taxon>Stylonychia</taxon>
    </lineage>
</organism>
<feature type="compositionally biased region" description="Basic and acidic residues" evidence="1">
    <location>
        <begin position="401"/>
        <end position="414"/>
    </location>
</feature>
<dbReference type="Proteomes" id="UP000039865">
    <property type="component" value="Unassembled WGS sequence"/>
</dbReference>
<feature type="region of interest" description="Disordered" evidence="1">
    <location>
        <begin position="388"/>
        <end position="429"/>
    </location>
</feature>
<evidence type="ECO:0000313" key="2">
    <source>
        <dbReference type="EMBL" id="CDW90583.1"/>
    </source>
</evidence>
<keyword evidence="3" id="KW-1185">Reference proteome</keyword>
<gene>
    <name evidence="2" type="primary">Contig814.g884</name>
    <name evidence="2" type="ORF">STYLEM_19728</name>
</gene>
<reference evidence="2 3" key="1">
    <citation type="submission" date="2014-06" db="EMBL/GenBank/DDBJ databases">
        <authorList>
            <person name="Swart Estienne"/>
        </authorList>
    </citation>
    <scope>NUCLEOTIDE SEQUENCE [LARGE SCALE GENOMIC DNA]</scope>
    <source>
        <strain evidence="2 3">130c</strain>
    </source>
</reference>
<dbReference type="AlphaFoldDB" id="A0A078BAJ0"/>
<dbReference type="InParanoid" id="A0A078BAJ0"/>